<proteinExistence type="predicted"/>
<dbReference type="AlphaFoldDB" id="A0A3N6M1X2"/>
<dbReference type="Pfam" id="PF24444">
    <property type="entry name" value="DUF7563"/>
    <property type="match status" value="1"/>
</dbReference>
<dbReference type="InterPro" id="IPR055985">
    <property type="entry name" value="DUF7563"/>
</dbReference>
<evidence type="ECO:0000313" key="1">
    <source>
        <dbReference type="EMBL" id="RQG89091.1"/>
    </source>
</evidence>
<name>A0A3N6M1X2_9EURY</name>
<accession>A0A3N6M1X2</accession>
<evidence type="ECO:0000313" key="2">
    <source>
        <dbReference type="Proteomes" id="UP000273828"/>
    </source>
</evidence>
<comment type="caution">
    <text evidence="1">The sequence shown here is derived from an EMBL/GenBank/DDBJ whole genome shotgun (WGS) entry which is preliminary data.</text>
</comment>
<dbReference type="EMBL" id="REFY01000004">
    <property type="protein sequence ID" value="RQG89091.1"/>
    <property type="molecule type" value="Genomic_DNA"/>
</dbReference>
<dbReference type="Proteomes" id="UP000273828">
    <property type="component" value="Unassembled WGS sequence"/>
</dbReference>
<evidence type="ECO:0008006" key="3">
    <source>
        <dbReference type="Google" id="ProtNLM"/>
    </source>
</evidence>
<reference evidence="1 2" key="1">
    <citation type="submission" date="2018-10" db="EMBL/GenBank/DDBJ databases">
        <title>Natrarchaeobius chitinivorans gen. nov., sp. nov., and Natrarchaeobius haloalkaliphilus sp. nov., alkaliphilic, chitin-utilizing haloarchaea from hypersaline alkaline lakes.</title>
        <authorList>
            <person name="Sorokin D.Y."/>
            <person name="Elcheninov A.G."/>
            <person name="Kostrikina N.A."/>
            <person name="Bale N.J."/>
            <person name="Sinninghe Damste J.S."/>
            <person name="Khijniak T.V."/>
            <person name="Kublanov I.V."/>
            <person name="Toshchakov S.V."/>
        </authorList>
    </citation>
    <scope>NUCLEOTIDE SEQUENCE [LARGE SCALE GENOMIC DNA]</scope>
    <source>
        <strain evidence="1 2">AArcht-Sl</strain>
    </source>
</reference>
<protein>
    <recommendedName>
        <fullName evidence="3">Small CPxCG-related zinc finger protein</fullName>
    </recommendedName>
</protein>
<gene>
    <name evidence="1" type="ORF">EA462_12010</name>
</gene>
<sequence length="64" mass="7280">MVRTNTFTEKTMPNCQNCGAFVTDAYARVFTPRGIDEPRVCPECEDKIRDGADVRSARSPRNRE</sequence>
<keyword evidence="2" id="KW-1185">Reference proteome</keyword>
<organism evidence="1 2">
    <name type="scientific">Natrarchaeobius halalkaliphilus</name>
    <dbReference type="NCBI Taxonomy" id="1679091"/>
    <lineage>
        <taxon>Archaea</taxon>
        <taxon>Methanobacteriati</taxon>
        <taxon>Methanobacteriota</taxon>
        <taxon>Stenosarchaea group</taxon>
        <taxon>Halobacteria</taxon>
        <taxon>Halobacteriales</taxon>
        <taxon>Natrialbaceae</taxon>
        <taxon>Natrarchaeobius</taxon>
    </lineage>
</organism>